<gene>
    <name evidence="3" type="ORF">TCAL_15153</name>
</gene>
<dbReference type="AlphaFoldDB" id="A0A553NVU8"/>
<dbReference type="Proteomes" id="UP000318571">
    <property type="component" value="Chromosome 1"/>
</dbReference>
<dbReference type="EMBL" id="VCGU01000010">
    <property type="protein sequence ID" value="TRY69544.1"/>
    <property type="molecule type" value="Genomic_DNA"/>
</dbReference>
<accession>A0A553NVU8</accession>
<protein>
    <recommendedName>
        <fullName evidence="5">Secreted protein</fullName>
    </recommendedName>
</protein>
<evidence type="ECO:0008006" key="5">
    <source>
        <dbReference type="Google" id="ProtNLM"/>
    </source>
</evidence>
<comment type="caution">
    <text evidence="3">The sequence shown here is derived from an EMBL/GenBank/DDBJ whole genome shotgun (WGS) entry which is preliminary data.</text>
</comment>
<proteinExistence type="predicted"/>
<feature type="chain" id="PRO_5021929193" description="Secreted protein" evidence="2">
    <location>
        <begin position="24"/>
        <end position="67"/>
    </location>
</feature>
<evidence type="ECO:0000313" key="4">
    <source>
        <dbReference type="Proteomes" id="UP000318571"/>
    </source>
</evidence>
<sequence length="67" mass="7135">MFVHTSAAFSITLWISFKAGIQSWNGESSSSSSGEVEKALRKSPNSSSIELALCSAKMGLTTTSEDF</sequence>
<keyword evidence="2" id="KW-0732">Signal</keyword>
<name>A0A553NVU8_TIGCA</name>
<organism evidence="3 4">
    <name type="scientific">Tigriopus californicus</name>
    <name type="common">Marine copepod</name>
    <dbReference type="NCBI Taxonomy" id="6832"/>
    <lineage>
        <taxon>Eukaryota</taxon>
        <taxon>Metazoa</taxon>
        <taxon>Ecdysozoa</taxon>
        <taxon>Arthropoda</taxon>
        <taxon>Crustacea</taxon>
        <taxon>Multicrustacea</taxon>
        <taxon>Hexanauplia</taxon>
        <taxon>Copepoda</taxon>
        <taxon>Harpacticoida</taxon>
        <taxon>Harpacticidae</taxon>
        <taxon>Tigriopus</taxon>
    </lineage>
</organism>
<evidence type="ECO:0000313" key="3">
    <source>
        <dbReference type="EMBL" id="TRY69544.1"/>
    </source>
</evidence>
<feature type="signal peptide" evidence="2">
    <location>
        <begin position="1"/>
        <end position="23"/>
    </location>
</feature>
<evidence type="ECO:0000256" key="2">
    <source>
        <dbReference type="SAM" id="SignalP"/>
    </source>
</evidence>
<keyword evidence="4" id="KW-1185">Reference proteome</keyword>
<feature type="region of interest" description="Disordered" evidence="1">
    <location>
        <begin position="25"/>
        <end position="46"/>
    </location>
</feature>
<reference evidence="3 4" key="1">
    <citation type="journal article" date="2018" name="Nat. Ecol. Evol.">
        <title>Genomic signatures of mitonuclear coevolution across populations of Tigriopus californicus.</title>
        <authorList>
            <person name="Barreto F.S."/>
            <person name="Watson E.T."/>
            <person name="Lima T.G."/>
            <person name="Willett C.S."/>
            <person name="Edmands S."/>
            <person name="Li W."/>
            <person name="Burton R.S."/>
        </authorList>
    </citation>
    <scope>NUCLEOTIDE SEQUENCE [LARGE SCALE GENOMIC DNA]</scope>
    <source>
        <strain evidence="3 4">San Diego</strain>
    </source>
</reference>
<evidence type="ECO:0000256" key="1">
    <source>
        <dbReference type="SAM" id="MobiDB-lite"/>
    </source>
</evidence>